<feature type="region of interest" description="Disordered" evidence="1">
    <location>
        <begin position="274"/>
        <end position="305"/>
    </location>
</feature>
<feature type="chain" id="PRO_5030001878" evidence="2">
    <location>
        <begin position="22"/>
        <end position="305"/>
    </location>
</feature>
<evidence type="ECO:0000256" key="1">
    <source>
        <dbReference type="SAM" id="MobiDB-lite"/>
    </source>
</evidence>
<name>A0A061BH08_RHOTO</name>
<sequence>MVRLTGSLALLALAAAPAVHAGPLALLQRASDGAVRFGLGRVLRLNETQIERLLNRDGSPLEPHPHAFDLTDDNWETVLGTATYDNPYAAPVGREGVWVVTVHGNDPASKVFVEAMDEVAAHNSSGAGGTLPANMRFARLSYARETIPTTKWWIWKTPVIVIGTNNMRELRFIEQGQVRPNVATLSELFSRPDVWETLPVWKGMLAPGGRFEDRLLRFARLWAKVHAGSSKIPNFVLLALSGFLMNFVVTWFHKDDAKLQAEYRARAAKEQLEEAKLDGAATSPAPKTAATTATSKRTTRASKRK</sequence>
<proteinExistence type="predicted"/>
<dbReference type="EMBL" id="LK052949">
    <property type="protein sequence ID" value="CDR47169.1"/>
    <property type="molecule type" value="Genomic_DNA"/>
</dbReference>
<gene>
    <name evidence="3" type="ORF">RHTO0S_14e00122g</name>
</gene>
<feature type="signal peptide" evidence="2">
    <location>
        <begin position="1"/>
        <end position="21"/>
    </location>
</feature>
<evidence type="ECO:0000313" key="3">
    <source>
        <dbReference type="EMBL" id="CDR47169.1"/>
    </source>
</evidence>
<accession>A0A061BH08</accession>
<protein>
    <submittedName>
        <fullName evidence="3">RHTO0S14e00122g1_1</fullName>
    </submittedName>
</protein>
<dbReference type="AlphaFoldDB" id="A0A061BH08"/>
<evidence type="ECO:0000256" key="2">
    <source>
        <dbReference type="SAM" id="SignalP"/>
    </source>
</evidence>
<organism evidence="3">
    <name type="scientific">Rhodotorula toruloides</name>
    <name type="common">Yeast</name>
    <name type="synonym">Rhodosporidium toruloides</name>
    <dbReference type="NCBI Taxonomy" id="5286"/>
    <lineage>
        <taxon>Eukaryota</taxon>
        <taxon>Fungi</taxon>
        <taxon>Dikarya</taxon>
        <taxon>Basidiomycota</taxon>
        <taxon>Pucciniomycotina</taxon>
        <taxon>Microbotryomycetes</taxon>
        <taxon>Sporidiobolales</taxon>
        <taxon>Sporidiobolaceae</taxon>
        <taxon>Rhodotorula</taxon>
    </lineage>
</organism>
<dbReference type="OrthoDB" id="2502001at2759"/>
<feature type="compositionally biased region" description="Low complexity" evidence="1">
    <location>
        <begin position="280"/>
        <end position="296"/>
    </location>
</feature>
<keyword evidence="2" id="KW-0732">Signal</keyword>
<reference evidence="3" key="1">
    <citation type="journal article" date="2014" name="Genome Announc.">
        <title>Draft genome sequence of Rhodosporidium toruloides CECT1137, an oleaginous yeast of biotechnological interest.</title>
        <authorList>
            <person name="Morin N."/>
            <person name="Calcas X."/>
            <person name="Devillers H."/>
            <person name="Durrens P."/>
            <person name="Sherman D.J."/>
            <person name="Nicaud J.-M."/>
            <person name="Neuveglise C."/>
        </authorList>
    </citation>
    <scope>NUCLEOTIDE SEQUENCE</scope>
    <source>
        <strain evidence="3">CECT1137</strain>
    </source>
</reference>